<reference evidence="2 3" key="1">
    <citation type="journal article" date="2020" name="G3 (Bethesda)">
        <title>Improved Reference Genome for Cyclotella cryptica CCMP332, a Model for Cell Wall Morphogenesis, Salinity Adaptation, and Lipid Production in Diatoms (Bacillariophyta).</title>
        <authorList>
            <person name="Roberts W.R."/>
            <person name="Downey K.M."/>
            <person name="Ruck E.C."/>
            <person name="Traller J.C."/>
            <person name="Alverson A.J."/>
        </authorList>
    </citation>
    <scope>NUCLEOTIDE SEQUENCE [LARGE SCALE GENOMIC DNA]</scope>
    <source>
        <strain evidence="2 3">CCMP332</strain>
    </source>
</reference>
<feature type="compositionally biased region" description="Low complexity" evidence="1">
    <location>
        <begin position="60"/>
        <end position="71"/>
    </location>
</feature>
<sequence>MRPIAFVSASTVLTGSSQRFHVFPRPTIPTICNLLRPVVPSELINVRMGLLSLHKLCMASTSPPSESSSNRNNRDGRGRNYKRRPDRRVSRNRTLPPPPAGELGRECYRSYIEVGSEVYIVKKIHQRSGEKTKGIVSRLLTKSSYHPRGIKVMLENGDVGRVCRINVDTATDDIEGT</sequence>
<comment type="caution">
    <text evidence="2">The sequence shown here is derived from an EMBL/GenBank/DDBJ whole genome shotgun (WGS) entry which is preliminary data.</text>
</comment>
<evidence type="ECO:0000256" key="1">
    <source>
        <dbReference type="SAM" id="MobiDB-lite"/>
    </source>
</evidence>
<protein>
    <recommendedName>
        <fullName evidence="4">50S ribosomal protein L24, chloroplastic</fullName>
    </recommendedName>
</protein>
<evidence type="ECO:0008006" key="4">
    <source>
        <dbReference type="Google" id="ProtNLM"/>
    </source>
</evidence>
<feature type="region of interest" description="Disordered" evidence="1">
    <location>
        <begin position="60"/>
        <end position="102"/>
    </location>
</feature>
<dbReference type="InterPro" id="IPR019240">
    <property type="entry name" value="DUF2196"/>
</dbReference>
<proteinExistence type="predicted"/>
<organism evidence="2 3">
    <name type="scientific">Cyclotella cryptica</name>
    <dbReference type="NCBI Taxonomy" id="29204"/>
    <lineage>
        <taxon>Eukaryota</taxon>
        <taxon>Sar</taxon>
        <taxon>Stramenopiles</taxon>
        <taxon>Ochrophyta</taxon>
        <taxon>Bacillariophyta</taxon>
        <taxon>Coscinodiscophyceae</taxon>
        <taxon>Thalassiosirophycidae</taxon>
        <taxon>Stephanodiscales</taxon>
        <taxon>Stephanodiscaceae</taxon>
        <taxon>Cyclotella</taxon>
    </lineage>
</organism>
<dbReference type="AlphaFoldDB" id="A0ABD3PHH1"/>
<accession>A0ABD3PHH1</accession>
<evidence type="ECO:0000313" key="2">
    <source>
        <dbReference type="EMBL" id="KAL3787585.1"/>
    </source>
</evidence>
<evidence type="ECO:0000313" key="3">
    <source>
        <dbReference type="Proteomes" id="UP001516023"/>
    </source>
</evidence>
<name>A0ABD3PHH1_9STRA</name>
<dbReference type="NCBIfam" id="TIGR03833">
    <property type="entry name" value="YwbE family protein"/>
    <property type="match status" value="1"/>
</dbReference>
<dbReference type="Pfam" id="PF09962">
    <property type="entry name" value="DUF2196"/>
    <property type="match status" value="1"/>
</dbReference>
<dbReference type="PANTHER" id="PTHR40069:SF1">
    <property type="entry name" value="YWBE PROTEIN"/>
    <property type="match status" value="1"/>
</dbReference>
<dbReference type="PANTHER" id="PTHR40069">
    <property type="entry name" value="YWBE PROTEIN"/>
    <property type="match status" value="1"/>
</dbReference>
<keyword evidence="3" id="KW-1185">Reference proteome</keyword>
<dbReference type="EMBL" id="JABMIG020000172">
    <property type="protein sequence ID" value="KAL3787585.1"/>
    <property type="molecule type" value="Genomic_DNA"/>
</dbReference>
<gene>
    <name evidence="2" type="ORF">HJC23_000073</name>
</gene>
<dbReference type="Proteomes" id="UP001516023">
    <property type="component" value="Unassembled WGS sequence"/>
</dbReference>